<keyword evidence="2" id="KW-1185">Reference proteome</keyword>
<name>A0A5B7HBF5_PORTR</name>
<protein>
    <submittedName>
        <fullName evidence="1">Uncharacterized protein</fullName>
    </submittedName>
</protein>
<organism evidence="1 2">
    <name type="scientific">Portunus trituberculatus</name>
    <name type="common">Swimming crab</name>
    <name type="synonym">Neptunus trituberculatus</name>
    <dbReference type="NCBI Taxonomy" id="210409"/>
    <lineage>
        <taxon>Eukaryota</taxon>
        <taxon>Metazoa</taxon>
        <taxon>Ecdysozoa</taxon>
        <taxon>Arthropoda</taxon>
        <taxon>Crustacea</taxon>
        <taxon>Multicrustacea</taxon>
        <taxon>Malacostraca</taxon>
        <taxon>Eumalacostraca</taxon>
        <taxon>Eucarida</taxon>
        <taxon>Decapoda</taxon>
        <taxon>Pleocyemata</taxon>
        <taxon>Brachyura</taxon>
        <taxon>Eubrachyura</taxon>
        <taxon>Portunoidea</taxon>
        <taxon>Portunidae</taxon>
        <taxon>Portuninae</taxon>
        <taxon>Portunus</taxon>
    </lineage>
</organism>
<comment type="caution">
    <text evidence="1">The sequence shown here is derived from an EMBL/GenBank/DDBJ whole genome shotgun (WGS) entry which is preliminary data.</text>
</comment>
<accession>A0A5B7HBF5</accession>
<evidence type="ECO:0000313" key="1">
    <source>
        <dbReference type="EMBL" id="MPC66298.1"/>
    </source>
</evidence>
<dbReference type="EMBL" id="VSRR010024589">
    <property type="protein sequence ID" value="MPC66298.1"/>
    <property type="molecule type" value="Genomic_DNA"/>
</dbReference>
<dbReference type="Proteomes" id="UP000324222">
    <property type="component" value="Unassembled WGS sequence"/>
</dbReference>
<dbReference type="AlphaFoldDB" id="A0A5B7HBF5"/>
<evidence type="ECO:0000313" key="2">
    <source>
        <dbReference type="Proteomes" id="UP000324222"/>
    </source>
</evidence>
<reference evidence="1 2" key="1">
    <citation type="submission" date="2019-05" db="EMBL/GenBank/DDBJ databases">
        <title>Another draft genome of Portunus trituberculatus and its Hox gene families provides insights of decapod evolution.</title>
        <authorList>
            <person name="Jeong J.-H."/>
            <person name="Song I."/>
            <person name="Kim S."/>
            <person name="Choi T."/>
            <person name="Kim D."/>
            <person name="Ryu S."/>
            <person name="Kim W."/>
        </authorList>
    </citation>
    <scope>NUCLEOTIDE SEQUENCE [LARGE SCALE GENOMIC DNA]</scope>
    <source>
        <tissue evidence="1">Muscle</tissue>
    </source>
</reference>
<proteinExistence type="predicted"/>
<sequence length="110" mass="11320">MAGFPGCSRSFTFAHLSSPCGRAAKAPGVLICTGSRLPQPPPPPLLPLSFGLVNIAVPPSSPDAAVTSYVFALVGDLVDARPGQNHRRPQQELLAFHVLLASSGVPSAPP</sequence>
<gene>
    <name evidence="1" type="ORF">E2C01_060445</name>
</gene>